<dbReference type="SUPFAM" id="SSF53474">
    <property type="entry name" value="alpha/beta-Hydrolases"/>
    <property type="match status" value="1"/>
</dbReference>
<dbReference type="OrthoDB" id="9776685at2"/>
<keyword evidence="1" id="KW-0732">Signal</keyword>
<organism evidence="4 5">
    <name type="scientific">Secundilactobacillus similis DSM 23365 = JCM 2765</name>
    <dbReference type="NCBI Taxonomy" id="1423804"/>
    <lineage>
        <taxon>Bacteria</taxon>
        <taxon>Bacillati</taxon>
        <taxon>Bacillota</taxon>
        <taxon>Bacilli</taxon>
        <taxon>Lactobacillales</taxon>
        <taxon>Lactobacillaceae</taxon>
        <taxon>Secundilactobacillus</taxon>
    </lineage>
</organism>
<dbReference type="STRING" id="1423804.FD14_GL001173"/>
<dbReference type="PATRIC" id="fig|1423804.4.peg.1259"/>
<evidence type="ECO:0000313" key="4">
    <source>
        <dbReference type="EMBL" id="KRN21306.1"/>
    </source>
</evidence>
<dbReference type="RefSeq" id="WP_054737237.1">
    <property type="nucleotide sequence ID" value="NZ_AYZM01000119.1"/>
</dbReference>
<name>A0A0R2F7K8_9LACO</name>
<feature type="domain" description="AB hydrolase-1" evidence="2">
    <location>
        <begin position="91"/>
        <end position="210"/>
    </location>
</feature>
<dbReference type="GO" id="GO:0016787">
    <property type="term" value="F:hydrolase activity"/>
    <property type="evidence" value="ECO:0007669"/>
    <property type="project" value="UniProtKB-KW"/>
</dbReference>
<dbReference type="Proteomes" id="UP000051442">
    <property type="component" value="Unassembled WGS sequence"/>
</dbReference>
<evidence type="ECO:0000313" key="5">
    <source>
        <dbReference type="Proteomes" id="UP000051442"/>
    </source>
</evidence>
<dbReference type="InterPro" id="IPR052920">
    <property type="entry name" value="DNA-binding_regulatory"/>
</dbReference>
<keyword evidence="5" id="KW-1185">Reference proteome</keyword>
<dbReference type="PROSITE" id="PS51257">
    <property type="entry name" value="PROKAR_LIPOPROTEIN"/>
    <property type="match status" value="1"/>
</dbReference>
<feature type="domain" description="Serine aminopeptidase S33" evidence="3">
    <location>
        <begin position="231"/>
        <end position="286"/>
    </location>
</feature>
<dbReference type="Gene3D" id="3.40.50.1820">
    <property type="entry name" value="alpha/beta hydrolase"/>
    <property type="match status" value="1"/>
</dbReference>
<accession>A0A0R2F7K8</accession>
<evidence type="ECO:0000256" key="1">
    <source>
        <dbReference type="SAM" id="SignalP"/>
    </source>
</evidence>
<proteinExistence type="predicted"/>
<keyword evidence="4" id="KW-0378">Hydrolase</keyword>
<dbReference type="PANTHER" id="PTHR43358">
    <property type="entry name" value="ALPHA/BETA-HYDROLASE"/>
    <property type="match status" value="1"/>
</dbReference>
<feature type="signal peptide" evidence="1">
    <location>
        <begin position="1"/>
        <end position="27"/>
    </location>
</feature>
<dbReference type="InterPro" id="IPR029058">
    <property type="entry name" value="AB_hydrolase_fold"/>
</dbReference>
<evidence type="ECO:0000259" key="2">
    <source>
        <dbReference type="Pfam" id="PF00561"/>
    </source>
</evidence>
<sequence length="313" mass="35274">MSKSKWITWTAATIATGLTATIATSCAAYHALTYASQHKKETGRQLAVAENSAADNVWYLKQPLMEWHLKSDDGLTLRGTYIKADQPSKRVVLLAHGINHAREQMIPYARLFHDWHYHVLMPDARAQGESDGHRIGFGWQDRFDYQGWIQEVIDQLGDDVEIVLMGISMGASTVMATAGEKLPDNVKAVVADSGFDSLFEMAKTVVHRQYHLPAFPIVQIADRVAQLRTGTRLVTQRVSHQLKQIKVPILVIHGEDDQVVPIKQARALYQAISGVKSRYIVPNTKHIMSYAHDPKKYREVVSQFLDRYVTVDD</sequence>
<feature type="chain" id="PRO_5006416802" evidence="1">
    <location>
        <begin position="28"/>
        <end position="313"/>
    </location>
</feature>
<dbReference type="PANTHER" id="PTHR43358:SF4">
    <property type="entry name" value="ALPHA_BETA HYDROLASE FOLD-1 DOMAIN-CONTAINING PROTEIN"/>
    <property type="match status" value="1"/>
</dbReference>
<comment type="caution">
    <text evidence="4">The sequence shown here is derived from an EMBL/GenBank/DDBJ whole genome shotgun (WGS) entry which is preliminary data.</text>
</comment>
<evidence type="ECO:0000259" key="3">
    <source>
        <dbReference type="Pfam" id="PF12146"/>
    </source>
</evidence>
<dbReference type="Pfam" id="PF12146">
    <property type="entry name" value="Hydrolase_4"/>
    <property type="match status" value="1"/>
</dbReference>
<gene>
    <name evidence="4" type="ORF">FD14_GL001173</name>
</gene>
<dbReference type="InterPro" id="IPR022742">
    <property type="entry name" value="Hydrolase_4"/>
</dbReference>
<dbReference type="InterPro" id="IPR000073">
    <property type="entry name" value="AB_hydrolase_1"/>
</dbReference>
<dbReference type="Pfam" id="PF00561">
    <property type="entry name" value="Abhydrolase_1"/>
    <property type="match status" value="1"/>
</dbReference>
<reference evidence="4 5" key="1">
    <citation type="journal article" date="2015" name="Genome Announc.">
        <title>Expanding the biotechnology potential of lactobacilli through comparative genomics of 213 strains and associated genera.</title>
        <authorList>
            <person name="Sun Z."/>
            <person name="Harris H.M."/>
            <person name="McCann A."/>
            <person name="Guo C."/>
            <person name="Argimon S."/>
            <person name="Zhang W."/>
            <person name="Yang X."/>
            <person name="Jeffery I.B."/>
            <person name="Cooney J.C."/>
            <person name="Kagawa T.F."/>
            <person name="Liu W."/>
            <person name="Song Y."/>
            <person name="Salvetti E."/>
            <person name="Wrobel A."/>
            <person name="Rasinkangas P."/>
            <person name="Parkhill J."/>
            <person name="Rea M.C."/>
            <person name="O'Sullivan O."/>
            <person name="Ritari J."/>
            <person name="Douillard F.P."/>
            <person name="Paul Ross R."/>
            <person name="Yang R."/>
            <person name="Briner A.E."/>
            <person name="Felis G.E."/>
            <person name="de Vos W.M."/>
            <person name="Barrangou R."/>
            <person name="Klaenhammer T.R."/>
            <person name="Caufield P.W."/>
            <person name="Cui Y."/>
            <person name="Zhang H."/>
            <person name="O'Toole P.W."/>
        </authorList>
    </citation>
    <scope>NUCLEOTIDE SEQUENCE [LARGE SCALE GENOMIC DNA]</scope>
    <source>
        <strain evidence="4 5">DSM 23365</strain>
    </source>
</reference>
<dbReference type="EMBL" id="AYZM01000119">
    <property type="protein sequence ID" value="KRN21306.1"/>
    <property type="molecule type" value="Genomic_DNA"/>
</dbReference>
<dbReference type="AlphaFoldDB" id="A0A0R2F7K8"/>
<protein>
    <submittedName>
        <fullName evidence="4">Alpha beta hydrolase</fullName>
    </submittedName>
</protein>